<feature type="domain" description="ABC transmembrane type-1" evidence="10">
    <location>
        <begin position="36"/>
        <end position="418"/>
    </location>
</feature>
<dbReference type="Proteomes" id="UP000051096">
    <property type="component" value="Unassembled WGS sequence"/>
</dbReference>
<feature type="transmembrane region" description="Helical" evidence="8">
    <location>
        <begin position="30"/>
        <end position="51"/>
    </location>
</feature>
<evidence type="ECO:0000256" key="8">
    <source>
        <dbReference type="SAM" id="Phobius"/>
    </source>
</evidence>
<keyword evidence="7 8" id="KW-0472">Membrane</keyword>
<dbReference type="CDD" id="cd03254">
    <property type="entry name" value="ABCC_Glucan_exporter_like"/>
    <property type="match status" value="1"/>
</dbReference>
<evidence type="ECO:0000256" key="6">
    <source>
        <dbReference type="ARBA" id="ARBA00022989"/>
    </source>
</evidence>
<feature type="transmembrane region" description="Helical" evidence="8">
    <location>
        <begin position="358"/>
        <end position="377"/>
    </location>
</feature>
<dbReference type="InterPro" id="IPR027417">
    <property type="entry name" value="P-loop_NTPase"/>
</dbReference>
<dbReference type="GO" id="GO:0016887">
    <property type="term" value="F:ATP hydrolysis activity"/>
    <property type="evidence" value="ECO:0007669"/>
    <property type="project" value="InterPro"/>
</dbReference>
<dbReference type="Pfam" id="PF00005">
    <property type="entry name" value="ABC_tran"/>
    <property type="match status" value="1"/>
</dbReference>
<reference evidence="11 12" key="1">
    <citation type="journal article" date="2015" name="Microbiome">
        <title>Genomic resolution of linkages in carbon, nitrogen, and sulfur cycling among widespread estuary sediment bacteria.</title>
        <authorList>
            <person name="Baker B.J."/>
            <person name="Lazar C.S."/>
            <person name="Teske A.P."/>
            <person name="Dick G.J."/>
        </authorList>
    </citation>
    <scope>NUCLEOTIDE SEQUENCE [LARGE SCALE GENOMIC DNA]</scope>
    <source>
        <strain evidence="11">SM23_60</strain>
    </source>
</reference>
<keyword evidence="4" id="KW-0547">Nucleotide-binding</keyword>
<dbReference type="PROSITE" id="PS50893">
    <property type="entry name" value="ABC_TRANSPORTER_2"/>
    <property type="match status" value="1"/>
</dbReference>
<dbReference type="PROSITE" id="PS50929">
    <property type="entry name" value="ABC_TM1F"/>
    <property type="match status" value="1"/>
</dbReference>
<dbReference type="CDD" id="cd18544">
    <property type="entry name" value="ABC_6TM_TmrA_like"/>
    <property type="match status" value="1"/>
</dbReference>
<dbReference type="InterPro" id="IPR003439">
    <property type="entry name" value="ABC_transporter-like_ATP-bd"/>
</dbReference>
<evidence type="ECO:0000256" key="2">
    <source>
        <dbReference type="ARBA" id="ARBA00022448"/>
    </source>
</evidence>
<keyword evidence="2" id="KW-0813">Transport</keyword>
<gene>
    <name evidence="11" type="ORF">AMJ87_10575</name>
</gene>
<dbReference type="FunFam" id="3.40.50.300:FF:000287">
    <property type="entry name" value="Multidrug ABC transporter ATP-binding protein"/>
    <property type="match status" value="1"/>
</dbReference>
<evidence type="ECO:0000313" key="12">
    <source>
        <dbReference type="Proteomes" id="UP000051096"/>
    </source>
</evidence>
<dbReference type="Gene3D" id="1.20.1560.10">
    <property type="entry name" value="ABC transporter type 1, transmembrane domain"/>
    <property type="match status" value="1"/>
</dbReference>
<keyword evidence="3 8" id="KW-0812">Transmembrane</keyword>
<comment type="subcellular location">
    <subcellularLocation>
        <location evidence="1">Cell membrane</location>
        <topology evidence="1">Multi-pass membrane protein</topology>
    </subcellularLocation>
</comment>
<dbReference type="PANTHER" id="PTHR43394">
    <property type="entry name" value="ATP-DEPENDENT PERMEASE MDL1, MITOCHONDRIAL"/>
    <property type="match status" value="1"/>
</dbReference>
<dbReference type="Gene3D" id="3.40.50.300">
    <property type="entry name" value="P-loop containing nucleotide triphosphate hydrolases"/>
    <property type="match status" value="1"/>
</dbReference>
<evidence type="ECO:0000256" key="5">
    <source>
        <dbReference type="ARBA" id="ARBA00022840"/>
    </source>
</evidence>
<evidence type="ECO:0000256" key="4">
    <source>
        <dbReference type="ARBA" id="ARBA00022741"/>
    </source>
</evidence>
<comment type="caution">
    <text evidence="11">The sequence shown here is derived from an EMBL/GenBank/DDBJ whole genome shotgun (WGS) entry which is preliminary data.</text>
</comment>
<evidence type="ECO:0000256" key="3">
    <source>
        <dbReference type="ARBA" id="ARBA00022692"/>
    </source>
</evidence>
<protein>
    <recommendedName>
        <fullName evidence="13">ABC transporter ATP-binding protein</fullName>
    </recommendedName>
</protein>
<dbReference type="InterPro" id="IPR036640">
    <property type="entry name" value="ABC1_TM_sf"/>
</dbReference>
<accession>A0A0S8G908</accession>
<dbReference type="SUPFAM" id="SSF52540">
    <property type="entry name" value="P-loop containing nucleoside triphosphate hydrolases"/>
    <property type="match status" value="1"/>
</dbReference>
<evidence type="ECO:0000256" key="1">
    <source>
        <dbReference type="ARBA" id="ARBA00004651"/>
    </source>
</evidence>
<feature type="transmembrane region" description="Helical" evidence="8">
    <location>
        <begin position="175"/>
        <end position="196"/>
    </location>
</feature>
<dbReference type="InterPro" id="IPR039421">
    <property type="entry name" value="Type_1_exporter"/>
</dbReference>
<evidence type="ECO:0000256" key="7">
    <source>
        <dbReference type="ARBA" id="ARBA00023136"/>
    </source>
</evidence>
<evidence type="ECO:0000259" key="9">
    <source>
        <dbReference type="PROSITE" id="PS50893"/>
    </source>
</evidence>
<evidence type="ECO:0000313" key="11">
    <source>
        <dbReference type="EMBL" id="KPK69390.1"/>
    </source>
</evidence>
<sequence length="696" mass="79265">MNHFSHEEPAVGKVFDARIVTRLFAFMKPYLRYLMLAVLLLICAAGVEILYPYITKVAIDEHIVKNGRKVTGEGGAYGFIPIDDTHTFATQQALEKVDARTLRTWEVNDVISRERYYYIFLNDANDDVRRVLKTHENLFETRDSIAIIAYSNLNKLSAREVTLLRGRDIQGVFRIAILFLVILALGALANYGQIYFSQYAGQQFMHTIRHAVFVKLQKLHLAFFDRNPVGRLVTRATNDVEAINEAFTQVFTQFFKDILLLLGIIVVMLSINVRLALIAFLVIPILMTVTFYFRVRARSIYRKVRIKLAKVNATLQENLSGMRVIKIFSQEKENLKCFDDVNLEYLNVNLQQVLLMSFFRPFIEIVSSLGIGLVLYYGGGQVITGKVSLGVLVAFITYVEMFFRPIRELTESYTLLQSAMASSERIFVLLDEPVRIRTQPGARALHDVRGEIEFKNVWFKYDKEWVLRDVSFTVKPGEHVALVGPTGAGKTSVINLVSRLYDIQKGAILIDGMDIRDIRLAELRSKIGVVPQDVFLFAGDVKSNIRLNRALEDEKVKEVAAYVNADRFIDRFPHKYDENVAERGVTFSTGERQLLSFARALAFDPAILVLDEATANIDAETEKLIHRGLEQLIVGRTAIIIAHRLSTIRQVDRIYVIHNGQIVESGKHEQLLAQHGIYYDLYQLQTLRVPTDAAQE</sequence>
<proteinExistence type="predicted"/>
<dbReference type="InterPro" id="IPR003593">
    <property type="entry name" value="AAA+_ATPase"/>
</dbReference>
<feature type="transmembrane region" description="Helical" evidence="8">
    <location>
        <begin position="260"/>
        <end position="293"/>
    </location>
</feature>
<dbReference type="GO" id="GO:0005524">
    <property type="term" value="F:ATP binding"/>
    <property type="evidence" value="ECO:0007669"/>
    <property type="project" value="UniProtKB-KW"/>
</dbReference>
<keyword evidence="6 8" id="KW-1133">Transmembrane helix</keyword>
<dbReference type="Pfam" id="PF00664">
    <property type="entry name" value="ABC_membrane"/>
    <property type="match status" value="1"/>
</dbReference>
<dbReference type="InterPro" id="IPR011527">
    <property type="entry name" value="ABC1_TM_dom"/>
</dbReference>
<evidence type="ECO:0000259" key="10">
    <source>
        <dbReference type="PROSITE" id="PS50929"/>
    </source>
</evidence>
<dbReference type="EMBL" id="LJUO01000128">
    <property type="protein sequence ID" value="KPK69390.1"/>
    <property type="molecule type" value="Genomic_DNA"/>
</dbReference>
<keyword evidence="5" id="KW-0067">ATP-binding</keyword>
<dbReference type="AlphaFoldDB" id="A0A0S8G908"/>
<organism evidence="11 12">
    <name type="scientific">candidate division WOR_3 bacterium SM23_60</name>
    <dbReference type="NCBI Taxonomy" id="1703780"/>
    <lineage>
        <taxon>Bacteria</taxon>
        <taxon>Bacteria division WOR-3</taxon>
    </lineage>
</organism>
<dbReference type="GO" id="GO:0005886">
    <property type="term" value="C:plasma membrane"/>
    <property type="evidence" value="ECO:0007669"/>
    <property type="project" value="UniProtKB-SubCell"/>
</dbReference>
<dbReference type="SMART" id="SM00382">
    <property type="entry name" value="AAA"/>
    <property type="match status" value="1"/>
</dbReference>
<evidence type="ECO:0008006" key="13">
    <source>
        <dbReference type="Google" id="ProtNLM"/>
    </source>
</evidence>
<name>A0A0S8G908_UNCW3</name>
<dbReference type="GO" id="GO:0015421">
    <property type="term" value="F:ABC-type oligopeptide transporter activity"/>
    <property type="evidence" value="ECO:0007669"/>
    <property type="project" value="TreeGrafter"/>
</dbReference>
<feature type="domain" description="ABC transporter" evidence="9">
    <location>
        <begin position="452"/>
        <end position="684"/>
    </location>
</feature>
<dbReference type="SUPFAM" id="SSF90123">
    <property type="entry name" value="ABC transporter transmembrane region"/>
    <property type="match status" value="1"/>
</dbReference>
<dbReference type="PANTHER" id="PTHR43394:SF1">
    <property type="entry name" value="ATP-BINDING CASSETTE SUB-FAMILY B MEMBER 10, MITOCHONDRIAL"/>
    <property type="match status" value="1"/>
</dbReference>